<dbReference type="SUPFAM" id="SSF90123">
    <property type="entry name" value="ABC transporter transmembrane region"/>
    <property type="match status" value="1"/>
</dbReference>
<reference evidence="7 8" key="1">
    <citation type="submission" date="2024-03" db="EMBL/GenBank/DDBJ databases">
        <title>Bacilli Hybrid Assemblies.</title>
        <authorList>
            <person name="Kovac J."/>
        </authorList>
    </citation>
    <scope>NUCLEOTIDE SEQUENCE [LARGE SCALE GENOMIC DNA]</scope>
    <source>
        <strain evidence="7 8">FSL R7-0666</strain>
    </source>
</reference>
<dbReference type="EMBL" id="JBCITK010000001">
    <property type="protein sequence ID" value="MEN0644821.1"/>
    <property type="molecule type" value="Genomic_DNA"/>
</dbReference>
<evidence type="ECO:0000256" key="4">
    <source>
        <dbReference type="ARBA" id="ARBA00023136"/>
    </source>
</evidence>
<keyword evidence="2 5" id="KW-0812">Transmembrane</keyword>
<keyword evidence="4 5" id="KW-0472">Membrane</keyword>
<name>A0ABU9VLR1_9BACI</name>
<keyword evidence="3 5" id="KW-1133">Transmembrane helix</keyword>
<proteinExistence type="predicted"/>
<dbReference type="InterPro" id="IPR036640">
    <property type="entry name" value="ABC1_TM_sf"/>
</dbReference>
<organism evidence="7 8">
    <name type="scientific">Alkalicoccobacillus gibsonii</name>
    <dbReference type="NCBI Taxonomy" id="79881"/>
    <lineage>
        <taxon>Bacteria</taxon>
        <taxon>Bacillati</taxon>
        <taxon>Bacillota</taxon>
        <taxon>Bacilli</taxon>
        <taxon>Bacillales</taxon>
        <taxon>Bacillaceae</taxon>
        <taxon>Alkalicoccobacillus</taxon>
    </lineage>
</organism>
<evidence type="ECO:0000313" key="7">
    <source>
        <dbReference type="EMBL" id="MEN0644821.1"/>
    </source>
</evidence>
<evidence type="ECO:0000313" key="8">
    <source>
        <dbReference type="Proteomes" id="UP001418796"/>
    </source>
</evidence>
<gene>
    <name evidence="7" type="ORF">MKY91_16830</name>
</gene>
<protein>
    <submittedName>
        <fullName evidence="7">ABC transporter transmembrane domain-containing protein</fullName>
    </submittedName>
</protein>
<feature type="transmembrane region" description="Helical" evidence="5">
    <location>
        <begin position="52"/>
        <end position="77"/>
    </location>
</feature>
<evidence type="ECO:0000259" key="6">
    <source>
        <dbReference type="PROSITE" id="PS50929"/>
    </source>
</evidence>
<evidence type="ECO:0000256" key="2">
    <source>
        <dbReference type="ARBA" id="ARBA00022692"/>
    </source>
</evidence>
<dbReference type="Proteomes" id="UP001418796">
    <property type="component" value="Unassembled WGS sequence"/>
</dbReference>
<feature type="domain" description="ABC transmembrane type-1" evidence="6">
    <location>
        <begin position="16"/>
        <end position="106"/>
    </location>
</feature>
<dbReference type="Gene3D" id="1.20.1560.10">
    <property type="entry name" value="ABC transporter type 1, transmembrane domain"/>
    <property type="match status" value="1"/>
</dbReference>
<evidence type="ECO:0000256" key="5">
    <source>
        <dbReference type="SAM" id="Phobius"/>
    </source>
</evidence>
<dbReference type="InterPro" id="IPR011527">
    <property type="entry name" value="ABC1_TM_dom"/>
</dbReference>
<dbReference type="PROSITE" id="PS50929">
    <property type="entry name" value="ABC_TM1F"/>
    <property type="match status" value="1"/>
</dbReference>
<dbReference type="RefSeq" id="WP_343131442.1">
    <property type="nucleotide sequence ID" value="NZ_JBCITK010000001.1"/>
</dbReference>
<accession>A0ABU9VLR1</accession>
<comment type="subcellular location">
    <subcellularLocation>
        <location evidence="1">Cell membrane</location>
        <topology evidence="1">Multi-pass membrane protein</topology>
    </subcellularLocation>
</comment>
<evidence type="ECO:0000256" key="1">
    <source>
        <dbReference type="ARBA" id="ARBA00004651"/>
    </source>
</evidence>
<evidence type="ECO:0000256" key="3">
    <source>
        <dbReference type="ARBA" id="ARBA00022989"/>
    </source>
</evidence>
<keyword evidence="8" id="KW-1185">Reference proteome</keyword>
<sequence length="106" mass="11736">MMRLFAYVKPFRIQIVWVTVFTFLQALAQLVLPTLMARIVDVGIVEGDSAFILQTGGWMLGVSAVGVVFSILCVFYASKVSAGFGQRVRNQVFTHVESISVQNFDS</sequence>
<dbReference type="Pfam" id="PF00664">
    <property type="entry name" value="ABC_membrane"/>
    <property type="match status" value="1"/>
</dbReference>
<comment type="caution">
    <text evidence="7">The sequence shown here is derived from an EMBL/GenBank/DDBJ whole genome shotgun (WGS) entry which is preliminary data.</text>
</comment>